<accession>A0A2R5GIX9</accession>
<dbReference type="SMART" id="SM00460">
    <property type="entry name" value="TGc"/>
    <property type="match status" value="1"/>
</dbReference>
<comment type="caution">
    <text evidence="4">The sequence shown here is derived from an EMBL/GenBank/DDBJ whole genome shotgun (WGS) entry which is preliminary data.</text>
</comment>
<dbReference type="InterPro" id="IPR002931">
    <property type="entry name" value="Transglutaminase-like"/>
</dbReference>
<dbReference type="Gene3D" id="3.10.620.30">
    <property type="match status" value="1"/>
</dbReference>
<keyword evidence="2" id="KW-0812">Transmembrane</keyword>
<dbReference type="OrthoDB" id="525602at2759"/>
<keyword evidence="2" id="KW-0472">Membrane</keyword>
<dbReference type="Proteomes" id="UP000241890">
    <property type="component" value="Unassembled WGS sequence"/>
</dbReference>
<keyword evidence="5" id="KW-1185">Reference proteome</keyword>
<dbReference type="InterPro" id="IPR038765">
    <property type="entry name" value="Papain-like_cys_pep_sf"/>
</dbReference>
<feature type="compositionally biased region" description="Low complexity" evidence="1">
    <location>
        <begin position="27"/>
        <end position="37"/>
    </location>
</feature>
<keyword evidence="2" id="KW-1133">Transmembrane helix</keyword>
<proteinExistence type="predicted"/>
<dbReference type="PANTHER" id="PTHR35532:SF5">
    <property type="entry name" value="CARBOHYDRATE-BINDING DOMAIN-CONTAINING PROTEIN"/>
    <property type="match status" value="1"/>
</dbReference>
<organism evidence="4 5">
    <name type="scientific">Hondaea fermentalgiana</name>
    <dbReference type="NCBI Taxonomy" id="2315210"/>
    <lineage>
        <taxon>Eukaryota</taxon>
        <taxon>Sar</taxon>
        <taxon>Stramenopiles</taxon>
        <taxon>Bigyra</taxon>
        <taxon>Labyrinthulomycetes</taxon>
        <taxon>Thraustochytrida</taxon>
        <taxon>Thraustochytriidae</taxon>
        <taxon>Hondaea</taxon>
    </lineage>
</organism>
<dbReference type="SUPFAM" id="SSF54001">
    <property type="entry name" value="Cysteine proteinases"/>
    <property type="match status" value="1"/>
</dbReference>
<evidence type="ECO:0000313" key="4">
    <source>
        <dbReference type="EMBL" id="GBG27824.1"/>
    </source>
</evidence>
<dbReference type="AlphaFoldDB" id="A0A2R5GIX9"/>
<evidence type="ECO:0000259" key="3">
    <source>
        <dbReference type="SMART" id="SM00460"/>
    </source>
</evidence>
<gene>
    <name evidence="4" type="ORF">FCC1311_040472</name>
</gene>
<feature type="transmembrane region" description="Helical" evidence="2">
    <location>
        <begin position="44"/>
        <end position="63"/>
    </location>
</feature>
<dbReference type="EMBL" id="BEYU01000036">
    <property type="protein sequence ID" value="GBG27824.1"/>
    <property type="molecule type" value="Genomic_DNA"/>
</dbReference>
<feature type="region of interest" description="Disordered" evidence="1">
    <location>
        <begin position="1"/>
        <end position="37"/>
    </location>
</feature>
<evidence type="ECO:0000256" key="2">
    <source>
        <dbReference type="SAM" id="Phobius"/>
    </source>
</evidence>
<dbReference type="PANTHER" id="PTHR35532">
    <property type="entry name" value="SIMILAR TO POLYHYDROXYALKANOATE DEPOLYMERASE"/>
    <property type="match status" value="1"/>
</dbReference>
<dbReference type="Pfam" id="PF01841">
    <property type="entry name" value="Transglut_core"/>
    <property type="match status" value="1"/>
</dbReference>
<dbReference type="InParanoid" id="A0A2R5GIX9"/>
<evidence type="ECO:0000313" key="5">
    <source>
        <dbReference type="Proteomes" id="UP000241890"/>
    </source>
</evidence>
<feature type="domain" description="Transglutaminase-like" evidence="3">
    <location>
        <begin position="218"/>
        <end position="289"/>
    </location>
</feature>
<protein>
    <submittedName>
        <fullName evidence="4">Alpha-L-fucosidase</fullName>
    </submittedName>
</protein>
<evidence type="ECO:0000256" key="1">
    <source>
        <dbReference type="SAM" id="MobiDB-lite"/>
    </source>
</evidence>
<reference evidence="4 5" key="1">
    <citation type="submission" date="2017-12" db="EMBL/GenBank/DDBJ databases">
        <title>Sequencing, de novo assembly and annotation of complete genome of a new Thraustochytrid species, strain FCC1311.</title>
        <authorList>
            <person name="Sedici K."/>
            <person name="Godart F."/>
            <person name="Aiese Cigliano R."/>
            <person name="Sanseverino W."/>
            <person name="Barakat M."/>
            <person name="Ortet P."/>
            <person name="Marechal E."/>
            <person name="Cagnac O."/>
            <person name="Amato A."/>
        </authorList>
    </citation>
    <scope>NUCLEOTIDE SEQUENCE [LARGE SCALE GENOMIC DNA]</scope>
</reference>
<name>A0A2R5GIX9_9STRA</name>
<sequence length="374" mass="41868">MDRDQEDQGPRAALLADDGNDVSGQDSAPSTPARAPRSRRWTTVAVMLILVMAAVATAGYVFAGSRNTDTGLRGLRQQLFEGTLARLGRPSDRDTREAVEFLVRHMPAHDTHELKAAYLASNVKLAMKAHQMYKDRWTGSLPWIVFLNDVLPYASLAEPRDDWRQTFFSFMQKLVADCETADCVALRLNEESWKIVQPAIIFEAAPPDELNSYSPFQTMHRHNSSCTGLAIFLVDALRSVGVPARVAGVPHWNKPRNKCPHGDSDAQCGNHNWVEAFVNGSWHFIDQHGNSKILDAGWFFPGDTDLQQAGQANHSIFSTSWAPTSILQTEDRTGAYSEFDAARRFPMVWDWKSDVPAWESVRFYHAKSGKDPHV</sequence>